<sequence length="1008" mass="111752">MFSFGVPSMRAPTSLLLAHHHSMAAASFLFLTMLATTSSIDGASEISNGTCIPAERAALLSFKAGITSDPHNRLASWREGRHDCCQWSGVTCSIRTGHVVKLDLCNTSPTLGPGPGEDFFHAFEVHSLRGEVSSSLLALRSNLRYLDLRLNVVLGDGMAMPGFLGSLRSLTYLALSDTGFRGRVPPQLGNMTRLVHLDMGNLLCPQLYSGDISWLVNLRSLENLYMENVNLSRVVHWIHTVNALPNLVVLILSSCGLHMSNDLSSLLYNNLTVLEELDLSRNSLNNTFASLNWLWHATSIKSLDLRRCDLSGTFPDQLGNLTLLETFDISYNNIKGMIPGKLQKLCNLSSLSLGGNNIGGDIRQVIERIPSCSWKNFRELNLNDANISGTTLQFVSNLTTLSILDASGNQLSGSMPMEIGTLTNLTRLDLWYNNLSGEILEDHFAGLMNLKYIDLSDNNVELIIDSNWVPPFNLHVAKFTSCNLGPRFPKWLQWLKVTTGLSISNIGLVGRIPDWFWTTFSDIQWLDISLNQLCGELPLSLEYMSVIELSMHTNLLTGLIPKLPRTIVLLDLSRNSLSGFASSSFQTPDLQVVVLFSNSINGTIPTWICGLRKLQVLDLSNNLLSGALPDCGGEVLKSQNRSSSNSSRVNSKSSLALEITTLLLSNNSLSSGFPVFLRQCPSLIFLDLVQNKFTGELPGWISEVMPGLVVLLLSSNKFFGRIPIEIMELHHVRILDLSNNKFSRGMQQFLENMKALTSTIAANNTLFANPFAEMYSGFYMGLSYDSFSVLIKGQVLEYRENTLYLMSIDLSCNCLTGEIPEELISLVGLINLNLSSNFFSGNIPNKIGNLRSLESLDLSKNKLSGGIPHGLTDLTYLSYLNMSYNNLSGRIPSGHQLDILKADDPASMYIGNPYLCGHPVPRQCPGPSEDSPTNEDSARWHEDGLSQMDFLLGSIVGSVAGTWMVFCVLLFTKRWRYAYFRLLDELYDRMYVISVVTWRKWFRSTGVN</sequence>
<reference evidence="1" key="2">
    <citation type="submission" date="2025-09" db="UniProtKB">
        <authorList>
            <consortium name="EnsemblPlants"/>
        </authorList>
    </citation>
    <scope>IDENTIFICATION</scope>
</reference>
<proteinExistence type="predicted"/>
<dbReference type="Proteomes" id="UP001732700">
    <property type="component" value="Chromosome 1A"/>
</dbReference>
<dbReference type="EnsemblPlants" id="AVESA.00010b.r2.1AG0000590.1">
    <property type="protein sequence ID" value="AVESA.00010b.r2.1AG0000590.1.CDS.1"/>
    <property type="gene ID" value="AVESA.00010b.r2.1AG0000590"/>
</dbReference>
<name>A0ACD5T6J3_AVESA</name>
<protein>
    <submittedName>
        <fullName evidence="1">Uncharacterized protein</fullName>
    </submittedName>
</protein>
<organism evidence="1 2">
    <name type="scientific">Avena sativa</name>
    <name type="common">Oat</name>
    <dbReference type="NCBI Taxonomy" id="4498"/>
    <lineage>
        <taxon>Eukaryota</taxon>
        <taxon>Viridiplantae</taxon>
        <taxon>Streptophyta</taxon>
        <taxon>Embryophyta</taxon>
        <taxon>Tracheophyta</taxon>
        <taxon>Spermatophyta</taxon>
        <taxon>Magnoliopsida</taxon>
        <taxon>Liliopsida</taxon>
        <taxon>Poales</taxon>
        <taxon>Poaceae</taxon>
        <taxon>BOP clade</taxon>
        <taxon>Pooideae</taxon>
        <taxon>Poodae</taxon>
        <taxon>Poeae</taxon>
        <taxon>Poeae Chloroplast Group 1 (Aveneae type)</taxon>
        <taxon>Aveninae</taxon>
        <taxon>Avena</taxon>
    </lineage>
</organism>
<reference evidence="1" key="1">
    <citation type="submission" date="2021-05" db="EMBL/GenBank/DDBJ databases">
        <authorList>
            <person name="Scholz U."/>
            <person name="Mascher M."/>
            <person name="Fiebig A."/>
        </authorList>
    </citation>
    <scope>NUCLEOTIDE SEQUENCE [LARGE SCALE GENOMIC DNA]</scope>
</reference>
<keyword evidence="2" id="KW-1185">Reference proteome</keyword>
<evidence type="ECO:0000313" key="1">
    <source>
        <dbReference type="EnsemblPlants" id="AVESA.00010b.r2.1AG0000590.1.CDS.1"/>
    </source>
</evidence>
<evidence type="ECO:0000313" key="2">
    <source>
        <dbReference type="Proteomes" id="UP001732700"/>
    </source>
</evidence>
<accession>A0ACD5T6J3</accession>